<accession>A0AAD7FMC4</accession>
<dbReference type="Pfam" id="PF09273">
    <property type="entry name" value="Rubis-subs-bind"/>
    <property type="match status" value="1"/>
</dbReference>
<reference evidence="5" key="1">
    <citation type="submission" date="2023-03" db="EMBL/GenBank/DDBJ databases">
        <title>Massive genome expansion in bonnet fungi (Mycena s.s.) driven by repeated elements and novel gene families across ecological guilds.</title>
        <authorList>
            <consortium name="Lawrence Berkeley National Laboratory"/>
            <person name="Harder C.B."/>
            <person name="Miyauchi S."/>
            <person name="Viragh M."/>
            <person name="Kuo A."/>
            <person name="Thoen E."/>
            <person name="Andreopoulos B."/>
            <person name="Lu D."/>
            <person name="Skrede I."/>
            <person name="Drula E."/>
            <person name="Henrissat B."/>
            <person name="Morin E."/>
            <person name="Kohler A."/>
            <person name="Barry K."/>
            <person name="LaButti K."/>
            <person name="Morin E."/>
            <person name="Salamov A."/>
            <person name="Lipzen A."/>
            <person name="Mereny Z."/>
            <person name="Hegedus B."/>
            <person name="Baldrian P."/>
            <person name="Stursova M."/>
            <person name="Weitz H."/>
            <person name="Taylor A."/>
            <person name="Grigoriev I.V."/>
            <person name="Nagy L.G."/>
            <person name="Martin F."/>
            <person name="Kauserud H."/>
        </authorList>
    </citation>
    <scope>NUCLEOTIDE SEQUENCE</scope>
    <source>
        <strain evidence="5">9284</strain>
    </source>
</reference>
<gene>
    <name evidence="5" type="ORF">FB45DRAFT_912897</name>
</gene>
<organism evidence="5 6">
    <name type="scientific">Roridomyces roridus</name>
    <dbReference type="NCBI Taxonomy" id="1738132"/>
    <lineage>
        <taxon>Eukaryota</taxon>
        <taxon>Fungi</taxon>
        <taxon>Dikarya</taxon>
        <taxon>Basidiomycota</taxon>
        <taxon>Agaricomycotina</taxon>
        <taxon>Agaricomycetes</taxon>
        <taxon>Agaricomycetidae</taxon>
        <taxon>Agaricales</taxon>
        <taxon>Marasmiineae</taxon>
        <taxon>Mycenaceae</taxon>
        <taxon>Roridomyces</taxon>
    </lineage>
</organism>
<dbReference type="InterPro" id="IPR046341">
    <property type="entry name" value="SET_dom_sf"/>
</dbReference>
<sequence>MDNSDSFSQLLDWLDLKGVAVEPRSTPSAARGLFAVQRIPPSTVLFTVPAHRLLNCRTLAPHYPPGLDAVQLIALHLSLYRPRYPEKSLDPLFGPYITTLPQDFDTHPLTCLLRGADIDELPPSVGGALERLKSRYLRDKSTVEAYAEKHSLSLTCDDFLWAWLNVNTRCIFHRMKRERGDADNITLCPILDLANHVVTGPCMTPRKTATEIANTAPIARLGDAFTLLSPDTVTEPGTELHLTYGAHSNRTLFVEYGFVIPADGARAEVDVQDLVETLFSNDKKEILEDAGYWGDWKLDASPAVSYRLITALRLLHIDSDSDLKRWWDTVAGLVETVSEANERAWKQTVNDTCSAVITRAEKHRTVSGWAVNDAVRELWAEETRVCLSHL</sequence>
<dbReference type="PANTHER" id="PTHR13271:SF47">
    <property type="entry name" value="ACTIN-HISTIDINE N-METHYLTRANSFERASE"/>
    <property type="match status" value="1"/>
</dbReference>
<keyword evidence="6" id="KW-1185">Reference proteome</keyword>
<dbReference type="InterPro" id="IPR044429">
    <property type="entry name" value="SETD4_SET"/>
</dbReference>
<dbReference type="InterPro" id="IPR050600">
    <property type="entry name" value="SETD3_SETD6_MTase"/>
</dbReference>
<evidence type="ECO:0000313" key="6">
    <source>
        <dbReference type="Proteomes" id="UP001221142"/>
    </source>
</evidence>
<dbReference type="GO" id="GO:0032259">
    <property type="term" value="P:methylation"/>
    <property type="evidence" value="ECO:0007669"/>
    <property type="project" value="UniProtKB-KW"/>
</dbReference>
<dbReference type="PANTHER" id="PTHR13271">
    <property type="entry name" value="UNCHARACTERIZED PUTATIVE METHYLTRANSFERASE"/>
    <property type="match status" value="1"/>
</dbReference>
<dbReference type="SUPFAM" id="SSF82199">
    <property type="entry name" value="SET domain"/>
    <property type="match status" value="1"/>
</dbReference>
<keyword evidence="3" id="KW-0949">S-adenosyl-L-methionine</keyword>
<evidence type="ECO:0000313" key="5">
    <source>
        <dbReference type="EMBL" id="KAJ7632599.1"/>
    </source>
</evidence>
<dbReference type="InterPro" id="IPR001214">
    <property type="entry name" value="SET_dom"/>
</dbReference>
<proteinExistence type="predicted"/>
<keyword evidence="2" id="KW-0808">Transferase</keyword>
<feature type="domain" description="SET" evidence="4">
    <location>
        <begin position="19"/>
        <end position="245"/>
    </location>
</feature>
<keyword evidence="1" id="KW-0489">Methyltransferase</keyword>
<dbReference type="GO" id="GO:0016279">
    <property type="term" value="F:protein-lysine N-methyltransferase activity"/>
    <property type="evidence" value="ECO:0007669"/>
    <property type="project" value="InterPro"/>
</dbReference>
<protein>
    <recommendedName>
        <fullName evidence="4">SET domain-containing protein</fullName>
    </recommendedName>
</protein>
<dbReference type="CDD" id="cd19177">
    <property type="entry name" value="SET_SETD4"/>
    <property type="match status" value="1"/>
</dbReference>
<evidence type="ECO:0000256" key="1">
    <source>
        <dbReference type="ARBA" id="ARBA00022603"/>
    </source>
</evidence>
<evidence type="ECO:0000256" key="3">
    <source>
        <dbReference type="ARBA" id="ARBA00022691"/>
    </source>
</evidence>
<dbReference type="PROSITE" id="PS50280">
    <property type="entry name" value="SET"/>
    <property type="match status" value="1"/>
</dbReference>
<name>A0AAD7FMC4_9AGAR</name>
<dbReference type="EMBL" id="JARKIF010000008">
    <property type="protein sequence ID" value="KAJ7632599.1"/>
    <property type="molecule type" value="Genomic_DNA"/>
</dbReference>
<dbReference type="InterPro" id="IPR015353">
    <property type="entry name" value="Rubisco_LSMT_subst-bd"/>
</dbReference>
<evidence type="ECO:0000259" key="4">
    <source>
        <dbReference type="PROSITE" id="PS50280"/>
    </source>
</evidence>
<dbReference type="Proteomes" id="UP001221142">
    <property type="component" value="Unassembled WGS sequence"/>
</dbReference>
<evidence type="ECO:0000256" key="2">
    <source>
        <dbReference type="ARBA" id="ARBA00022679"/>
    </source>
</evidence>
<dbReference type="AlphaFoldDB" id="A0AAD7FMC4"/>
<comment type="caution">
    <text evidence="5">The sequence shown here is derived from an EMBL/GenBank/DDBJ whole genome shotgun (WGS) entry which is preliminary data.</text>
</comment>
<dbReference type="Gene3D" id="3.90.1410.10">
    <property type="entry name" value="set domain protein methyltransferase, domain 1"/>
    <property type="match status" value="1"/>
</dbReference>